<dbReference type="Proteomes" id="UP000704068">
    <property type="component" value="Unassembled WGS sequence"/>
</dbReference>
<sequence length="273" mass="30535">MKRRSILCTLLAATLFGSLSAQTADTLDVNGAAPSKRYAKDTDRNLIRAALKGWHVSIGAGIAMGGAAPLPMPRSIRKIEGYDPLLNLSIAGMVHKRFDHSPFGLNIALRLENKGMKTRADVKNYHMEMTADDGGYMEGAWTGHVMTKYKATYLTVPITLTYDVSPRWILNTGPYFSLLLEGNFNGEAYDGYIRHHNPTGEKAYVSHATYDFGRKLRKFAWGWQIGGTFRAYKHLCVTANLDWNLNGLFPTDFESITFPLYPIYGNLGFAYQF</sequence>
<comment type="caution">
    <text evidence="3">The sequence shown here is derived from an EMBL/GenBank/DDBJ whole genome shotgun (WGS) entry which is preliminary data.</text>
</comment>
<evidence type="ECO:0000256" key="1">
    <source>
        <dbReference type="SAM" id="SignalP"/>
    </source>
</evidence>
<dbReference type="Pfam" id="PF13568">
    <property type="entry name" value="OMP_b-brl_2"/>
    <property type="match status" value="1"/>
</dbReference>
<dbReference type="RefSeq" id="WP_296089783.1">
    <property type="nucleotide sequence ID" value="NZ_CAUSTY010000018.1"/>
</dbReference>
<keyword evidence="1" id="KW-0732">Signal</keyword>
<protein>
    <submittedName>
        <fullName evidence="3">PorT family protein</fullName>
    </submittedName>
</protein>
<organism evidence="3 4">
    <name type="scientific">Alloprevotella tannerae</name>
    <dbReference type="NCBI Taxonomy" id="76122"/>
    <lineage>
        <taxon>Bacteria</taxon>
        <taxon>Pseudomonadati</taxon>
        <taxon>Bacteroidota</taxon>
        <taxon>Bacteroidia</taxon>
        <taxon>Bacteroidales</taxon>
        <taxon>Prevotellaceae</taxon>
        <taxon>Alloprevotella</taxon>
    </lineage>
</organism>
<feature type="chain" id="PRO_5036887870" evidence="1">
    <location>
        <begin position="24"/>
        <end position="273"/>
    </location>
</feature>
<proteinExistence type="predicted"/>
<feature type="signal peptide" evidence="1">
    <location>
        <begin position="1"/>
        <end position="23"/>
    </location>
</feature>
<evidence type="ECO:0000313" key="4">
    <source>
        <dbReference type="Proteomes" id="UP000704068"/>
    </source>
</evidence>
<dbReference type="InterPro" id="IPR025665">
    <property type="entry name" value="Beta-barrel_OMP_2"/>
</dbReference>
<dbReference type="AlphaFoldDB" id="A0A929RW76"/>
<evidence type="ECO:0000259" key="2">
    <source>
        <dbReference type="Pfam" id="PF13568"/>
    </source>
</evidence>
<evidence type="ECO:0000313" key="3">
    <source>
        <dbReference type="EMBL" id="MBF0969436.1"/>
    </source>
</evidence>
<name>A0A929RW76_9BACT</name>
<feature type="domain" description="Outer membrane protein beta-barrel" evidence="2">
    <location>
        <begin position="52"/>
        <end position="249"/>
    </location>
</feature>
<reference evidence="3" key="1">
    <citation type="submission" date="2020-04" db="EMBL/GenBank/DDBJ databases">
        <title>Deep metagenomics examines the oral microbiome during advanced dental caries in children, revealing novel taxa and co-occurrences with host molecules.</title>
        <authorList>
            <person name="Baker J.L."/>
            <person name="Morton J.T."/>
            <person name="Dinis M."/>
            <person name="Alvarez R."/>
            <person name="Tran N.C."/>
            <person name="Knight R."/>
            <person name="Edlund A."/>
        </authorList>
    </citation>
    <scope>NUCLEOTIDE SEQUENCE</scope>
    <source>
        <strain evidence="3">JCVI_34_bin.1</strain>
    </source>
</reference>
<gene>
    <name evidence="3" type="ORF">HXK21_00120</name>
</gene>
<accession>A0A929RW76</accession>
<dbReference type="EMBL" id="JABZGR010000001">
    <property type="protein sequence ID" value="MBF0969436.1"/>
    <property type="molecule type" value="Genomic_DNA"/>
</dbReference>